<keyword evidence="8 9" id="KW-0413">Isomerase</keyword>
<dbReference type="GO" id="GO:0005737">
    <property type="term" value="C:cytoplasm"/>
    <property type="evidence" value="ECO:0007669"/>
    <property type="project" value="UniProtKB-SubCell"/>
</dbReference>
<dbReference type="InterPro" id="IPR006062">
    <property type="entry name" value="His_biosynth"/>
</dbReference>
<gene>
    <name evidence="9 12" type="primary">hisA</name>
    <name evidence="12" type="ORF">FW778_00055</name>
</gene>
<sequence length="241" mass="26305">MELIPAIDVMDGKCVRLSKGDFNKKTVYSNNPLEIAKGFQEAGVTSLHIVDLDGANGEALKNLRVLENISANTSLIIDFGGGIKTNQSIKSVFNAGATMISLGSVIIKSPALFSEWISEYGPDKFLPGADVLDKKIKIHGWKESTGTDIFNFTEDLLQLNINKIFCTDISKDGMMQGPSVELYKEILKKFPSLYLIASGGISCYDDLFTLQEAGCKGAIIGKAFYEGKITTQQITDFIKNN</sequence>
<comment type="similarity">
    <text evidence="4 9 10">Belongs to the HisA/HisF family.</text>
</comment>
<keyword evidence="6 9" id="KW-0028">Amino-acid biosynthesis</keyword>
<comment type="pathway">
    <text evidence="3 9 11">Amino-acid biosynthesis; L-histidine biosynthesis; L-histidine from 5-phospho-alpha-D-ribose 1-diphosphate: step 4/9.</text>
</comment>
<dbReference type="AlphaFoldDB" id="A0A5J5II76"/>
<feature type="active site" description="Proton acceptor" evidence="9">
    <location>
        <position position="8"/>
    </location>
</feature>
<evidence type="ECO:0000313" key="12">
    <source>
        <dbReference type="EMBL" id="KAA9040481.1"/>
    </source>
</evidence>
<comment type="subcellular location">
    <subcellularLocation>
        <location evidence="2 9 11">Cytoplasm</location>
    </subcellularLocation>
</comment>
<evidence type="ECO:0000256" key="1">
    <source>
        <dbReference type="ARBA" id="ARBA00000901"/>
    </source>
</evidence>
<keyword evidence="5 9" id="KW-0963">Cytoplasm</keyword>
<protein>
    <recommendedName>
        <fullName evidence="9 11">1-(5-phosphoribosyl)-5-[(5-phosphoribosylamino)methylideneamino] imidazole-4-carboxamide isomerase</fullName>
        <ecNumber evidence="9 11">5.3.1.16</ecNumber>
    </recommendedName>
    <alternativeName>
        <fullName evidence="9">Phosphoribosylformimino-5-aminoimidazole carboxamide ribotide isomerase</fullName>
    </alternativeName>
</protein>
<dbReference type="SUPFAM" id="SSF51366">
    <property type="entry name" value="Ribulose-phoshate binding barrel"/>
    <property type="match status" value="1"/>
</dbReference>
<dbReference type="FunFam" id="3.20.20.70:FF:000009">
    <property type="entry name" value="1-(5-phosphoribosyl)-5-[(5-phosphoribosylamino)methylideneamino] imidazole-4-carboxamide isomerase"/>
    <property type="match status" value="1"/>
</dbReference>
<dbReference type="InterPro" id="IPR013785">
    <property type="entry name" value="Aldolase_TIM"/>
</dbReference>
<evidence type="ECO:0000256" key="4">
    <source>
        <dbReference type="ARBA" id="ARBA00009667"/>
    </source>
</evidence>
<dbReference type="InterPro" id="IPR006063">
    <property type="entry name" value="HisA_bact_arch"/>
</dbReference>
<dbReference type="CDD" id="cd04732">
    <property type="entry name" value="HisA"/>
    <property type="match status" value="1"/>
</dbReference>
<feature type="active site" description="Proton donor" evidence="9">
    <location>
        <position position="130"/>
    </location>
</feature>
<evidence type="ECO:0000256" key="9">
    <source>
        <dbReference type="HAMAP-Rule" id="MF_01014"/>
    </source>
</evidence>
<evidence type="ECO:0000256" key="7">
    <source>
        <dbReference type="ARBA" id="ARBA00023102"/>
    </source>
</evidence>
<evidence type="ECO:0000313" key="13">
    <source>
        <dbReference type="Proteomes" id="UP000326903"/>
    </source>
</evidence>
<evidence type="ECO:0000256" key="10">
    <source>
        <dbReference type="RuleBase" id="RU003657"/>
    </source>
</evidence>
<comment type="caution">
    <text evidence="12">The sequence shown here is derived from an EMBL/GenBank/DDBJ whole genome shotgun (WGS) entry which is preliminary data.</text>
</comment>
<evidence type="ECO:0000256" key="11">
    <source>
        <dbReference type="RuleBase" id="RU003658"/>
    </source>
</evidence>
<dbReference type="GO" id="GO:0003949">
    <property type="term" value="F:1-(5-phosphoribosyl)-5-[(5-phosphoribosylamino)methylideneamino]imidazole-4-carboxamide isomerase activity"/>
    <property type="evidence" value="ECO:0007669"/>
    <property type="project" value="UniProtKB-UniRule"/>
</dbReference>
<dbReference type="EMBL" id="VYQF01000001">
    <property type="protein sequence ID" value="KAA9040481.1"/>
    <property type="molecule type" value="Genomic_DNA"/>
</dbReference>
<dbReference type="NCBIfam" id="TIGR00007">
    <property type="entry name" value="1-(5-phosphoribosyl)-5-[(5-phosphoribosylamino)methylideneamino]imidazole-4-carboxamide isomerase"/>
    <property type="match status" value="1"/>
</dbReference>
<dbReference type="InterPro" id="IPR044524">
    <property type="entry name" value="Isoase_HisA-like"/>
</dbReference>
<dbReference type="PANTHER" id="PTHR43090">
    <property type="entry name" value="1-(5-PHOSPHORIBOSYL)-5-[(5-PHOSPHORIBOSYLAMINO)METHYLIDENEAMINO] IMIDAZOLE-4-CARBOXAMIDE ISOMERASE"/>
    <property type="match status" value="1"/>
</dbReference>
<evidence type="ECO:0000256" key="3">
    <source>
        <dbReference type="ARBA" id="ARBA00005133"/>
    </source>
</evidence>
<dbReference type="GO" id="GO:0000105">
    <property type="term" value="P:L-histidine biosynthetic process"/>
    <property type="evidence" value="ECO:0007669"/>
    <property type="project" value="UniProtKB-UniRule"/>
</dbReference>
<dbReference type="Pfam" id="PF00977">
    <property type="entry name" value="His_biosynth"/>
    <property type="match status" value="1"/>
</dbReference>
<organism evidence="12 13">
    <name type="scientific">Ginsengibacter hankyongi</name>
    <dbReference type="NCBI Taxonomy" id="2607284"/>
    <lineage>
        <taxon>Bacteria</taxon>
        <taxon>Pseudomonadati</taxon>
        <taxon>Bacteroidota</taxon>
        <taxon>Chitinophagia</taxon>
        <taxon>Chitinophagales</taxon>
        <taxon>Chitinophagaceae</taxon>
        <taxon>Ginsengibacter</taxon>
    </lineage>
</organism>
<proteinExistence type="inferred from homology"/>
<dbReference type="EC" id="5.3.1.16" evidence="9 11"/>
<reference evidence="12 13" key="1">
    <citation type="submission" date="2019-09" db="EMBL/GenBank/DDBJ databases">
        <title>Draft genome sequence of Ginsengibacter sp. BR5-29.</title>
        <authorList>
            <person name="Im W.-T."/>
        </authorList>
    </citation>
    <scope>NUCLEOTIDE SEQUENCE [LARGE SCALE GENOMIC DNA]</scope>
    <source>
        <strain evidence="12 13">BR5-29</strain>
    </source>
</reference>
<dbReference type="InterPro" id="IPR023016">
    <property type="entry name" value="HisA/PriA"/>
</dbReference>
<keyword evidence="7 9" id="KW-0368">Histidine biosynthesis</keyword>
<accession>A0A5J5II76</accession>
<dbReference type="Proteomes" id="UP000326903">
    <property type="component" value="Unassembled WGS sequence"/>
</dbReference>
<evidence type="ECO:0000256" key="6">
    <source>
        <dbReference type="ARBA" id="ARBA00022605"/>
    </source>
</evidence>
<dbReference type="UniPathway" id="UPA00031">
    <property type="reaction ID" value="UER00009"/>
</dbReference>
<keyword evidence="13" id="KW-1185">Reference proteome</keyword>
<comment type="catalytic activity">
    <reaction evidence="1 9 11">
        <text>1-(5-phospho-beta-D-ribosyl)-5-[(5-phospho-beta-D-ribosylamino)methylideneamino]imidazole-4-carboxamide = 5-[(5-phospho-1-deoxy-D-ribulos-1-ylimino)methylamino]-1-(5-phospho-beta-D-ribosyl)imidazole-4-carboxamide</text>
        <dbReference type="Rhea" id="RHEA:15469"/>
        <dbReference type="ChEBI" id="CHEBI:58435"/>
        <dbReference type="ChEBI" id="CHEBI:58525"/>
        <dbReference type="EC" id="5.3.1.16"/>
    </reaction>
</comment>
<dbReference type="RefSeq" id="WP_150412540.1">
    <property type="nucleotide sequence ID" value="NZ_VYQF01000001.1"/>
</dbReference>
<evidence type="ECO:0000256" key="8">
    <source>
        <dbReference type="ARBA" id="ARBA00023235"/>
    </source>
</evidence>
<evidence type="ECO:0000256" key="5">
    <source>
        <dbReference type="ARBA" id="ARBA00022490"/>
    </source>
</evidence>
<dbReference type="HAMAP" id="MF_01014">
    <property type="entry name" value="HisA"/>
    <property type="match status" value="1"/>
</dbReference>
<dbReference type="PANTHER" id="PTHR43090:SF2">
    <property type="entry name" value="1-(5-PHOSPHORIBOSYL)-5-[(5-PHOSPHORIBOSYLAMINO)METHYLIDENEAMINO] IMIDAZOLE-4-CARBOXAMIDE ISOMERASE"/>
    <property type="match status" value="1"/>
</dbReference>
<dbReference type="Gene3D" id="3.20.20.70">
    <property type="entry name" value="Aldolase class I"/>
    <property type="match status" value="1"/>
</dbReference>
<dbReference type="GO" id="GO:0000162">
    <property type="term" value="P:L-tryptophan biosynthetic process"/>
    <property type="evidence" value="ECO:0007669"/>
    <property type="project" value="TreeGrafter"/>
</dbReference>
<dbReference type="InterPro" id="IPR011060">
    <property type="entry name" value="RibuloseP-bd_barrel"/>
</dbReference>
<name>A0A5J5II76_9BACT</name>
<evidence type="ECO:0000256" key="2">
    <source>
        <dbReference type="ARBA" id="ARBA00004496"/>
    </source>
</evidence>